<gene>
    <name evidence="1" type="ORF">CLOSTMETH_00384</name>
</gene>
<sequence length="59" mass="6717">MAPLLQPHYLQKIAAATRTFQWAAESIPLRRQAFYGRKNIYCLSNPHPGRVGILFAVFS</sequence>
<dbReference type="Proteomes" id="UP000003340">
    <property type="component" value="Unassembled WGS sequence"/>
</dbReference>
<organism evidence="1 2">
    <name type="scientific">[Clostridium] methylpentosum DSM 5476</name>
    <dbReference type="NCBI Taxonomy" id="537013"/>
    <lineage>
        <taxon>Bacteria</taxon>
        <taxon>Bacillati</taxon>
        <taxon>Bacillota</taxon>
        <taxon>Clostridia</taxon>
        <taxon>Eubacteriales</taxon>
        <taxon>Oscillospiraceae</taxon>
        <taxon>Oscillospiraceae incertae sedis</taxon>
    </lineage>
</organism>
<evidence type="ECO:0000313" key="1">
    <source>
        <dbReference type="EMBL" id="EEG31916.1"/>
    </source>
</evidence>
<proteinExistence type="predicted"/>
<accession>C0E986</accession>
<evidence type="ECO:0000313" key="2">
    <source>
        <dbReference type="Proteomes" id="UP000003340"/>
    </source>
</evidence>
<reference evidence="1 2" key="1">
    <citation type="submission" date="2009-01" db="EMBL/GenBank/DDBJ databases">
        <authorList>
            <person name="Fulton L."/>
            <person name="Clifton S."/>
            <person name="Fulton B."/>
            <person name="Xu J."/>
            <person name="Minx P."/>
            <person name="Pepin K.H."/>
            <person name="Johnson M."/>
            <person name="Bhonagiri V."/>
            <person name="Nash W.E."/>
            <person name="Mardis E.R."/>
            <person name="Wilson R.K."/>
        </authorList>
    </citation>
    <scope>NUCLEOTIDE SEQUENCE [LARGE SCALE GENOMIC DNA]</scope>
    <source>
        <strain evidence="1 2">DSM 5476</strain>
    </source>
</reference>
<dbReference type="STRING" id="537013.CLOSTMETH_00384"/>
<keyword evidence="2" id="KW-1185">Reference proteome</keyword>
<comment type="caution">
    <text evidence="1">The sequence shown here is derived from an EMBL/GenBank/DDBJ whole genome shotgun (WGS) entry which is preliminary data.</text>
</comment>
<reference evidence="1 2" key="2">
    <citation type="submission" date="2009-02" db="EMBL/GenBank/DDBJ databases">
        <title>Draft genome sequence of Clostridium methylpentosum (DSM 5476).</title>
        <authorList>
            <person name="Sudarsanam P."/>
            <person name="Ley R."/>
            <person name="Guruge J."/>
            <person name="Turnbaugh P.J."/>
            <person name="Mahowald M."/>
            <person name="Liep D."/>
            <person name="Gordon J."/>
        </authorList>
    </citation>
    <scope>NUCLEOTIDE SEQUENCE [LARGE SCALE GENOMIC DNA]</scope>
    <source>
        <strain evidence="1 2">DSM 5476</strain>
    </source>
</reference>
<name>C0E986_9FIRM</name>
<dbReference type="EMBL" id="ACEC01000019">
    <property type="protein sequence ID" value="EEG31916.1"/>
    <property type="molecule type" value="Genomic_DNA"/>
</dbReference>
<dbReference type="AlphaFoldDB" id="C0E986"/>
<dbReference type="HOGENOM" id="CLU_2952191_0_0_9"/>
<protein>
    <submittedName>
        <fullName evidence="1">Uncharacterized protein</fullName>
    </submittedName>
</protein>